<evidence type="ECO:0000313" key="6">
    <source>
        <dbReference type="EMBL" id="OUM88900.1"/>
    </source>
</evidence>
<dbReference type="InterPro" id="IPR002878">
    <property type="entry name" value="ChsH2_C"/>
</dbReference>
<dbReference type="Pfam" id="PF12172">
    <property type="entry name" value="zf-ChsH2"/>
    <property type="match status" value="1"/>
</dbReference>
<keyword evidence="1" id="KW-0808">Transferase</keyword>
<dbReference type="AlphaFoldDB" id="A0A1Y3PNJ7"/>
<dbReference type="InterPro" id="IPR013747">
    <property type="entry name" value="ACP_syn_III_C"/>
</dbReference>
<dbReference type="InterPro" id="IPR016039">
    <property type="entry name" value="Thiolase-like"/>
</dbReference>
<feature type="domain" description="ChsH2 rubredoxin-like zinc ribbon" evidence="5">
    <location>
        <begin position="361"/>
        <end position="383"/>
    </location>
</feature>
<dbReference type="InterPro" id="IPR022002">
    <property type="entry name" value="ChsH2_Znr"/>
</dbReference>
<comment type="caution">
    <text evidence="6">The sequence shown here is derived from an EMBL/GenBank/DDBJ whole genome shotgun (WGS) entry which is preliminary data.</text>
</comment>
<feature type="domain" description="Beta-ketoacyl-[acyl-carrier-protein] synthase III C-terminal" evidence="4">
    <location>
        <begin position="210"/>
        <end position="288"/>
    </location>
</feature>
<dbReference type="SUPFAM" id="SSF53901">
    <property type="entry name" value="Thiolase-like"/>
    <property type="match status" value="2"/>
</dbReference>
<sequence>MVGIVAYGAYLPYSRLEKRRIAEAYGEKGGSGEKAVACHDEDSLSMAVEAAMDALTEQDLPHVDILYFASTTPPYKEKPSSAVIAAALDLKRGIRSADVTDSLRAASTAMLSAFDAVRAGAKTALVTTADCRVGAAQGAFEKLLGDGAAAFLFGAEDVLAAVEAFHSVTQEITDQWRSATDPFLRAWEERFGIQSGYQPMVREAVQGLFAKTGLTPQDIRWLVLAGPQERYQKSLAGSLGFSAEQLVTGHEQAIGNCGTAQAPLMLVEALEKAEPGERILFVTYGAGSDCVLFRVTDGVRWRKPQRGYAGHLASKRNNILYTTYLKWKNMLPLEPGRRPEIPRPSAPAMLRNQPQILGGYGTRCTACGTPQYPRQRVCIECGAVDQMEPYRFVGKKARIVTYTSDYLTVSPDPPTTFVVVDFEGGGRMIAELVDYQLDGLHVGMEVEMTFRHLYEAGNIHNYTWKVRPKR</sequence>
<dbReference type="Pfam" id="PF08541">
    <property type="entry name" value="ACP_syn_III_C"/>
    <property type="match status" value="1"/>
</dbReference>
<organism evidence="6 7">
    <name type="scientific">Bacillus thermozeamaize</name>
    <dbReference type="NCBI Taxonomy" id="230954"/>
    <lineage>
        <taxon>Bacteria</taxon>
        <taxon>Bacillati</taxon>
        <taxon>Bacillota</taxon>
        <taxon>Bacilli</taxon>
        <taxon>Bacillales</taxon>
        <taxon>Bacillaceae</taxon>
        <taxon>Bacillus</taxon>
    </lineage>
</organism>
<evidence type="ECO:0000256" key="2">
    <source>
        <dbReference type="ARBA" id="ARBA00023315"/>
    </source>
</evidence>
<feature type="domain" description="ChsH2 C-terminal OB-fold" evidence="3">
    <location>
        <begin position="391"/>
        <end position="451"/>
    </location>
</feature>
<reference evidence="7" key="1">
    <citation type="submission" date="2016-06" db="EMBL/GenBank/DDBJ databases">
        <authorList>
            <person name="Nascimento L."/>
            <person name="Pereira R.V."/>
            <person name="Martins L.F."/>
            <person name="Quaggio R.B."/>
            <person name="Silva A.M."/>
            <person name="Setubal J.C."/>
        </authorList>
    </citation>
    <scope>NUCLEOTIDE SEQUENCE [LARGE SCALE GENOMIC DNA]</scope>
</reference>
<protein>
    <submittedName>
        <fullName evidence="6">3-hydroxy-3-methylglutaryl CoA synthase</fullName>
    </submittedName>
</protein>
<evidence type="ECO:0000313" key="7">
    <source>
        <dbReference type="Proteomes" id="UP000196475"/>
    </source>
</evidence>
<accession>A0A1Y3PNJ7</accession>
<gene>
    <name evidence="6" type="ORF">BAA01_16400</name>
</gene>
<dbReference type="SUPFAM" id="SSF50249">
    <property type="entry name" value="Nucleic acid-binding proteins"/>
    <property type="match status" value="1"/>
</dbReference>
<name>A0A1Y3PNJ7_9BACI</name>
<evidence type="ECO:0000256" key="1">
    <source>
        <dbReference type="ARBA" id="ARBA00022679"/>
    </source>
</evidence>
<evidence type="ECO:0000259" key="3">
    <source>
        <dbReference type="Pfam" id="PF01796"/>
    </source>
</evidence>
<dbReference type="Pfam" id="PF01796">
    <property type="entry name" value="OB_ChsH2_C"/>
    <property type="match status" value="1"/>
</dbReference>
<dbReference type="InterPro" id="IPR012340">
    <property type="entry name" value="NA-bd_OB-fold"/>
</dbReference>
<keyword evidence="2" id="KW-0012">Acyltransferase</keyword>
<dbReference type="GO" id="GO:0044550">
    <property type="term" value="P:secondary metabolite biosynthetic process"/>
    <property type="evidence" value="ECO:0007669"/>
    <property type="project" value="TreeGrafter"/>
</dbReference>
<proteinExistence type="predicted"/>
<dbReference type="CDD" id="cd00827">
    <property type="entry name" value="init_cond_enzymes"/>
    <property type="match status" value="1"/>
</dbReference>
<dbReference type="Gene3D" id="3.40.47.10">
    <property type="match status" value="1"/>
</dbReference>
<evidence type="ECO:0000259" key="5">
    <source>
        <dbReference type="Pfam" id="PF12172"/>
    </source>
</evidence>
<dbReference type="Proteomes" id="UP000196475">
    <property type="component" value="Unassembled WGS sequence"/>
</dbReference>
<dbReference type="GO" id="GO:0016746">
    <property type="term" value="F:acyltransferase activity"/>
    <property type="evidence" value="ECO:0007669"/>
    <property type="project" value="UniProtKB-KW"/>
</dbReference>
<dbReference type="EMBL" id="LZRT01000055">
    <property type="protein sequence ID" value="OUM88900.1"/>
    <property type="molecule type" value="Genomic_DNA"/>
</dbReference>
<dbReference type="PANTHER" id="PTHR34069">
    <property type="entry name" value="3-OXOACYL-[ACYL-CARRIER-PROTEIN] SYNTHASE 3"/>
    <property type="match status" value="1"/>
</dbReference>
<dbReference type="PANTHER" id="PTHR34069:SF2">
    <property type="entry name" value="BETA-KETOACYL-[ACYL-CARRIER-PROTEIN] SYNTHASE III"/>
    <property type="match status" value="1"/>
</dbReference>
<evidence type="ECO:0000259" key="4">
    <source>
        <dbReference type="Pfam" id="PF08541"/>
    </source>
</evidence>